<name>C5TCZ4_ACIDE</name>
<comment type="caution">
    <text evidence="1">The sequence shown here is derived from an EMBL/GenBank/DDBJ whole genome shotgun (WGS) entry which is preliminary data.</text>
</comment>
<protein>
    <submittedName>
        <fullName evidence="1">Uncharacterized protein</fullName>
    </submittedName>
</protein>
<keyword evidence="2" id="KW-1185">Reference proteome</keyword>
<dbReference type="PATRIC" id="fig|573060.9.peg.125"/>
<dbReference type="AlphaFoldDB" id="C5TCZ4"/>
<evidence type="ECO:0000313" key="1">
    <source>
        <dbReference type="EMBL" id="EER57652.1"/>
    </source>
</evidence>
<accession>C5TCZ4</accession>
<sequence>MTPSLFDDPPQPARPAEVLEPGAMVLRGFAGAQ</sequence>
<dbReference type="EMBL" id="ACQT01000553">
    <property type="protein sequence ID" value="EER57652.1"/>
    <property type="molecule type" value="Genomic_DNA"/>
</dbReference>
<feature type="non-terminal residue" evidence="1">
    <location>
        <position position="33"/>
    </location>
</feature>
<dbReference type="Proteomes" id="UP000003856">
    <property type="component" value="Unassembled WGS sequence"/>
</dbReference>
<proteinExistence type="predicted"/>
<gene>
    <name evidence="1" type="ORF">AcdelDRAFT_4775</name>
</gene>
<reference evidence="1 2" key="1">
    <citation type="submission" date="2009-05" db="EMBL/GenBank/DDBJ databases">
        <title>The draft genome of Acidovorax delafieldii 2AN.</title>
        <authorList>
            <consortium name="US DOE Joint Genome Institute (JGI-PGF)"/>
            <person name="Lucas S."/>
            <person name="Copeland A."/>
            <person name="Lapidus A."/>
            <person name="Glavina del Rio T."/>
            <person name="Tice H."/>
            <person name="Bruce D."/>
            <person name="Goodwin L."/>
            <person name="Pitluck S."/>
            <person name="Larimer F."/>
            <person name="Land M.L."/>
            <person name="Hauser L."/>
            <person name="Shelobolina E.S."/>
            <person name="Picardal F."/>
            <person name="Roden E."/>
            <person name="Emerson D."/>
        </authorList>
    </citation>
    <scope>NUCLEOTIDE SEQUENCE [LARGE SCALE GENOMIC DNA]</scope>
    <source>
        <strain evidence="1 2">2AN</strain>
    </source>
</reference>
<organism evidence="1 2">
    <name type="scientific">Acidovorax delafieldii 2AN</name>
    <dbReference type="NCBI Taxonomy" id="573060"/>
    <lineage>
        <taxon>Bacteria</taxon>
        <taxon>Pseudomonadati</taxon>
        <taxon>Pseudomonadota</taxon>
        <taxon>Betaproteobacteria</taxon>
        <taxon>Burkholderiales</taxon>
        <taxon>Comamonadaceae</taxon>
        <taxon>Acidovorax</taxon>
    </lineage>
</organism>
<evidence type="ECO:0000313" key="2">
    <source>
        <dbReference type="Proteomes" id="UP000003856"/>
    </source>
</evidence>